<organism evidence="4 5">
    <name type="scientific">Allokutzneria multivorans</name>
    <dbReference type="NCBI Taxonomy" id="1142134"/>
    <lineage>
        <taxon>Bacteria</taxon>
        <taxon>Bacillati</taxon>
        <taxon>Actinomycetota</taxon>
        <taxon>Actinomycetes</taxon>
        <taxon>Pseudonocardiales</taxon>
        <taxon>Pseudonocardiaceae</taxon>
        <taxon>Allokutzneria</taxon>
    </lineage>
</organism>
<dbReference type="PROSITE" id="PS51186">
    <property type="entry name" value="GNAT"/>
    <property type="match status" value="1"/>
</dbReference>
<dbReference type="CDD" id="cd04301">
    <property type="entry name" value="NAT_SF"/>
    <property type="match status" value="1"/>
</dbReference>
<dbReference type="InterPro" id="IPR016181">
    <property type="entry name" value="Acyl_CoA_acyltransferase"/>
</dbReference>
<gene>
    <name evidence="4" type="ORF">GCM10022247_55440</name>
</gene>
<sequence length="161" mass="17863">MSGEQSGVRLHPMTEAEYEPYRRRSIENYAAINVEAGNWGAERAQELAEAEYAELLPQGRTTPGHHHFTARDGDSVVGTLWIAERDERTGRFAYVYDIHVDEGARGKGHGEAIMRAAEAEARALCVDAIKLNVHGHNVAARSLYAKLGYGEVNILMTKRLT</sequence>
<dbReference type="PANTHER" id="PTHR43877">
    <property type="entry name" value="AMINOALKYLPHOSPHONATE N-ACETYLTRANSFERASE-RELATED-RELATED"/>
    <property type="match status" value="1"/>
</dbReference>
<evidence type="ECO:0000259" key="3">
    <source>
        <dbReference type="PROSITE" id="PS51186"/>
    </source>
</evidence>
<dbReference type="SUPFAM" id="SSF55729">
    <property type="entry name" value="Acyl-CoA N-acyltransferases (Nat)"/>
    <property type="match status" value="1"/>
</dbReference>
<dbReference type="InterPro" id="IPR050832">
    <property type="entry name" value="Bact_Acetyltransf"/>
</dbReference>
<dbReference type="PANTHER" id="PTHR43877:SF2">
    <property type="entry name" value="AMINOALKYLPHOSPHONATE N-ACETYLTRANSFERASE-RELATED"/>
    <property type="match status" value="1"/>
</dbReference>
<dbReference type="EMBL" id="BAABAL010000018">
    <property type="protein sequence ID" value="GAA4023926.1"/>
    <property type="molecule type" value="Genomic_DNA"/>
</dbReference>
<dbReference type="Proteomes" id="UP001501747">
    <property type="component" value="Unassembled WGS sequence"/>
</dbReference>
<feature type="domain" description="N-acetyltransferase" evidence="3">
    <location>
        <begin position="16"/>
        <end position="161"/>
    </location>
</feature>
<protein>
    <recommendedName>
        <fullName evidence="3">N-acetyltransferase domain-containing protein</fullName>
    </recommendedName>
</protein>
<evidence type="ECO:0000313" key="5">
    <source>
        <dbReference type="Proteomes" id="UP001501747"/>
    </source>
</evidence>
<evidence type="ECO:0000256" key="1">
    <source>
        <dbReference type="ARBA" id="ARBA00022679"/>
    </source>
</evidence>
<accession>A0ABP7TBQ4</accession>
<dbReference type="RefSeq" id="WP_344880765.1">
    <property type="nucleotide sequence ID" value="NZ_BAABAL010000018.1"/>
</dbReference>
<dbReference type="InterPro" id="IPR000182">
    <property type="entry name" value="GNAT_dom"/>
</dbReference>
<evidence type="ECO:0000313" key="4">
    <source>
        <dbReference type="EMBL" id="GAA4023926.1"/>
    </source>
</evidence>
<comment type="caution">
    <text evidence="4">The sequence shown here is derived from an EMBL/GenBank/DDBJ whole genome shotgun (WGS) entry which is preliminary data.</text>
</comment>
<proteinExistence type="predicted"/>
<name>A0ABP7TBQ4_9PSEU</name>
<dbReference type="Pfam" id="PF00583">
    <property type="entry name" value="Acetyltransf_1"/>
    <property type="match status" value="1"/>
</dbReference>
<dbReference type="Gene3D" id="3.40.630.30">
    <property type="match status" value="1"/>
</dbReference>
<keyword evidence="1" id="KW-0808">Transferase</keyword>
<keyword evidence="2" id="KW-0012">Acyltransferase</keyword>
<keyword evidence="5" id="KW-1185">Reference proteome</keyword>
<evidence type="ECO:0000256" key="2">
    <source>
        <dbReference type="ARBA" id="ARBA00023315"/>
    </source>
</evidence>
<reference evidence="5" key="1">
    <citation type="journal article" date="2019" name="Int. J. Syst. Evol. Microbiol.">
        <title>The Global Catalogue of Microorganisms (GCM) 10K type strain sequencing project: providing services to taxonomists for standard genome sequencing and annotation.</title>
        <authorList>
            <consortium name="The Broad Institute Genomics Platform"/>
            <consortium name="The Broad Institute Genome Sequencing Center for Infectious Disease"/>
            <person name="Wu L."/>
            <person name="Ma J."/>
        </authorList>
    </citation>
    <scope>NUCLEOTIDE SEQUENCE [LARGE SCALE GENOMIC DNA]</scope>
    <source>
        <strain evidence="5">JCM 17342</strain>
    </source>
</reference>